<keyword evidence="5" id="KW-0699">rRNA-binding</keyword>
<name>A0A8J6Y7Y2_9BACT</name>
<evidence type="ECO:0000256" key="4">
    <source>
        <dbReference type="ARBA" id="ARBA00035244"/>
    </source>
</evidence>
<accession>A0A8J6Y7Y2</accession>
<dbReference type="AlphaFoldDB" id="A0A8J6Y7Y2"/>
<keyword evidence="3 5" id="KW-0687">Ribonucleoprotein</keyword>
<organism evidence="7 8">
    <name type="scientific">Candidatus Polarisedimenticola svalbardensis</name>
    <dbReference type="NCBI Taxonomy" id="2886004"/>
    <lineage>
        <taxon>Bacteria</taxon>
        <taxon>Pseudomonadati</taxon>
        <taxon>Acidobacteriota</taxon>
        <taxon>Candidatus Polarisedimenticolia</taxon>
        <taxon>Candidatus Polarisedimenticolales</taxon>
        <taxon>Candidatus Polarisedimenticolaceae</taxon>
        <taxon>Candidatus Polarisedimenticola</taxon>
    </lineage>
</organism>
<dbReference type="GO" id="GO:1990904">
    <property type="term" value="C:ribonucleoprotein complex"/>
    <property type="evidence" value="ECO:0007669"/>
    <property type="project" value="UniProtKB-KW"/>
</dbReference>
<reference evidence="7 8" key="1">
    <citation type="submission" date="2020-08" db="EMBL/GenBank/DDBJ databases">
        <title>Acidobacteriota in marine sediments use diverse sulfur dissimilation pathways.</title>
        <authorList>
            <person name="Wasmund K."/>
        </authorList>
    </citation>
    <scope>NUCLEOTIDE SEQUENCE [LARGE SCALE GENOMIC DNA]</scope>
    <source>
        <strain evidence="7">MAG AM4</strain>
    </source>
</reference>
<dbReference type="GO" id="GO:0005840">
    <property type="term" value="C:ribosome"/>
    <property type="evidence" value="ECO:0007669"/>
    <property type="project" value="UniProtKB-KW"/>
</dbReference>
<protein>
    <recommendedName>
        <fullName evidence="4 5">Large ribosomal subunit protein uL4</fullName>
    </recommendedName>
</protein>
<evidence type="ECO:0000256" key="3">
    <source>
        <dbReference type="ARBA" id="ARBA00023274"/>
    </source>
</evidence>
<dbReference type="InterPro" id="IPR002136">
    <property type="entry name" value="Ribosomal_uL4"/>
</dbReference>
<keyword evidence="2 5" id="KW-0689">Ribosomal protein</keyword>
<evidence type="ECO:0000256" key="1">
    <source>
        <dbReference type="ARBA" id="ARBA00010528"/>
    </source>
</evidence>
<evidence type="ECO:0000256" key="6">
    <source>
        <dbReference type="SAM" id="MobiDB-lite"/>
    </source>
</evidence>
<comment type="function">
    <text evidence="5">One of the primary rRNA binding proteins, this protein initially binds near the 5'-end of the 23S rRNA. It is important during the early stages of 50S assembly. It makes multiple contacts with different domains of the 23S rRNA in the assembled 50S subunit and ribosome.</text>
</comment>
<dbReference type="Pfam" id="PF00573">
    <property type="entry name" value="Ribosomal_L4"/>
    <property type="match status" value="1"/>
</dbReference>
<evidence type="ECO:0000313" key="7">
    <source>
        <dbReference type="EMBL" id="MBD3867766.1"/>
    </source>
</evidence>
<keyword evidence="5" id="KW-0694">RNA-binding</keyword>
<gene>
    <name evidence="5 7" type="primary">rplD</name>
    <name evidence="7" type="ORF">IFK94_06555</name>
</gene>
<dbReference type="GO" id="GO:0003735">
    <property type="term" value="F:structural constituent of ribosome"/>
    <property type="evidence" value="ECO:0007669"/>
    <property type="project" value="InterPro"/>
</dbReference>
<dbReference type="InterPro" id="IPR013005">
    <property type="entry name" value="Ribosomal_uL4-like"/>
</dbReference>
<dbReference type="SUPFAM" id="SSF52166">
    <property type="entry name" value="Ribosomal protein L4"/>
    <property type="match status" value="1"/>
</dbReference>
<dbReference type="EMBL" id="JACXWD010000015">
    <property type="protein sequence ID" value="MBD3867766.1"/>
    <property type="molecule type" value="Genomic_DNA"/>
</dbReference>
<evidence type="ECO:0000256" key="5">
    <source>
        <dbReference type="HAMAP-Rule" id="MF_01328"/>
    </source>
</evidence>
<proteinExistence type="inferred from homology"/>
<comment type="caution">
    <text evidence="7">The sequence shown here is derived from an EMBL/GenBank/DDBJ whole genome shotgun (WGS) entry which is preliminary data.</text>
</comment>
<dbReference type="GO" id="GO:0019843">
    <property type="term" value="F:rRNA binding"/>
    <property type="evidence" value="ECO:0007669"/>
    <property type="project" value="UniProtKB-UniRule"/>
</dbReference>
<dbReference type="InterPro" id="IPR023574">
    <property type="entry name" value="Ribosomal_uL4_dom_sf"/>
</dbReference>
<dbReference type="Proteomes" id="UP000648239">
    <property type="component" value="Unassembled WGS sequence"/>
</dbReference>
<dbReference type="PANTHER" id="PTHR10746:SF6">
    <property type="entry name" value="LARGE RIBOSOMAL SUBUNIT PROTEIN UL4M"/>
    <property type="match status" value="1"/>
</dbReference>
<dbReference type="HAMAP" id="MF_01328_B">
    <property type="entry name" value="Ribosomal_uL4_B"/>
    <property type="match status" value="1"/>
</dbReference>
<comment type="subunit">
    <text evidence="5">Part of the 50S ribosomal subunit.</text>
</comment>
<dbReference type="Gene3D" id="3.40.1370.10">
    <property type="match status" value="1"/>
</dbReference>
<evidence type="ECO:0000256" key="2">
    <source>
        <dbReference type="ARBA" id="ARBA00022980"/>
    </source>
</evidence>
<dbReference type="GO" id="GO:0006412">
    <property type="term" value="P:translation"/>
    <property type="evidence" value="ECO:0007669"/>
    <property type="project" value="UniProtKB-UniRule"/>
</dbReference>
<sequence length="213" mass="23333">MAEIEIRNWKNKKVGSLPLDEAVFDYPLKEHLIYEAVCAYRAAGRAGTHSTKNRKNVSGGGRKPWRQKGTGRARAGDNRSPLWRHGGTVHGPHPRDYSWKFPRKMRLNALKSALAQKLRDGKLVCVDSMDFDSYKTAELESAVGNGLGISGKVALVHEGVNGDGVQNLERAAGNNPRLKVHRALGVSIIDLLDCEVLVASEEAIKKLSEVLAS</sequence>
<comment type="function">
    <text evidence="5">Forms part of the polypeptide exit tunnel.</text>
</comment>
<dbReference type="PANTHER" id="PTHR10746">
    <property type="entry name" value="50S RIBOSOMAL PROTEIN L4"/>
    <property type="match status" value="1"/>
</dbReference>
<comment type="similarity">
    <text evidence="1 5">Belongs to the universal ribosomal protein uL4 family.</text>
</comment>
<feature type="region of interest" description="Disordered" evidence="6">
    <location>
        <begin position="48"/>
        <end position="89"/>
    </location>
</feature>
<dbReference type="NCBIfam" id="TIGR03953">
    <property type="entry name" value="rplD_bact"/>
    <property type="match status" value="1"/>
</dbReference>
<evidence type="ECO:0000313" key="8">
    <source>
        <dbReference type="Proteomes" id="UP000648239"/>
    </source>
</evidence>